<protein>
    <submittedName>
        <fullName evidence="2">Uncharacterized protein</fullName>
    </submittedName>
</protein>
<dbReference type="Proteomes" id="UP001642485">
    <property type="component" value="Chromosome"/>
</dbReference>
<reference evidence="2 3" key="1">
    <citation type="submission" date="2024-02" db="EMBL/GenBank/DDBJ databases">
        <authorList>
            <person name="Nijsse B."/>
            <person name="Sprong H."/>
        </authorList>
    </citation>
    <scope>NUCLEOTIDE SEQUENCE [LARGE SCALE GENOMIC DNA]</scope>
    <source>
        <strain evidence="2">OB144</strain>
    </source>
</reference>
<evidence type="ECO:0000313" key="3">
    <source>
        <dbReference type="Proteomes" id="UP001642485"/>
    </source>
</evidence>
<evidence type="ECO:0000256" key="1">
    <source>
        <dbReference type="SAM" id="Phobius"/>
    </source>
</evidence>
<dbReference type="EMBL" id="OZ018776">
    <property type="protein sequence ID" value="CAK9121176.1"/>
    <property type="molecule type" value="Genomic_DNA"/>
</dbReference>
<evidence type="ECO:0000313" key="2">
    <source>
        <dbReference type="EMBL" id="CAK9121176.1"/>
    </source>
</evidence>
<gene>
    <name evidence="2" type="ORF">OB144RH_05245</name>
</gene>
<keyword evidence="1" id="KW-1133">Transmembrane helix</keyword>
<feature type="transmembrane region" description="Helical" evidence="1">
    <location>
        <begin position="21"/>
        <end position="38"/>
    </location>
</feature>
<keyword evidence="3" id="KW-1185">Reference proteome</keyword>
<accession>A0ABP0T541</accession>
<organism evidence="2 3">
    <name type="scientific">Rickettsia helvetica</name>
    <dbReference type="NCBI Taxonomy" id="35789"/>
    <lineage>
        <taxon>Bacteria</taxon>
        <taxon>Pseudomonadati</taxon>
        <taxon>Pseudomonadota</taxon>
        <taxon>Alphaproteobacteria</taxon>
        <taxon>Rickettsiales</taxon>
        <taxon>Rickettsiaceae</taxon>
        <taxon>Rickettsieae</taxon>
        <taxon>Rickettsia</taxon>
        <taxon>spotted fever group</taxon>
    </lineage>
</organism>
<sequence>MSSLYFIFWIIHKNKGKKRDIFDIILLLIVNYFIVKDLKTKKLFDF</sequence>
<proteinExistence type="predicted"/>
<keyword evidence="1" id="KW-0472">Membrane</keyword>
<keyword evidence="1" id="KW-0812">Transmembrane</keyword>
<name>A0ABP0T541_RICHE</name>